<dbReference type="EMBL" id="FZOW01000014">
    <property type="protein sequence ID" value="SNT34477.1"/>
    <property type="molecule type" value="Genomic_DNA"/>
</dbReference>
<dbReference type="RefSeq" id="WP_089250169.1">
    <property type="nucleotide sequence ID" value="NZ_FZOW01000014.1"/>
</dbReference>
<proteinExistence type="predicted"/>
<evidence type="ECO:0000313" key="3">
    <source>
        <dbReference type="Proteomes" id="UP000198327"/>
    </source>
</evidence>
<dbReference type="GO" id="GO:0003989">
    <property type="term" value="F:acetyl-CoA carboxylase activity"/>
    <property type="evidence" value="ECO:0007669"/>
    <property type="project" value="InterPro"/>
</dbReference>
<keyword evidence="3" id="KW-1185">Reference proteome</keyword>
<dbReference type="InterPro" id="IPR032716">
    <property type="entry name" value="ACC_epsilon"/>
</dbReference>
<dbReference type="GO" id="GO:0004658">
    <property type="term" value="F:propionyl-CoA carboxylase activity"/>
    <property type="evidence" value="ECO:0007669"/>
    <property type="project" value="InterPro"/>
</dbReference>
<reference evidence="3" key="1">
    <citation type="submission" date="2017-06" db="EMBL/GenBank/DDBJ databases">
        <authorList>
            <person name="Varghese N."/>
            <person name="Submissions S."/>
        </authorList>
    </citation>
    <scope>NUCLEOTIDE SEQUENCE [LARGE SCALE GENOMIC DNA]</scope>
    <source>
        <strain evidence="3">JCM 23211</strain>
    </source>
</reference>
<dbReference type="AlphaFoldDB" id="A0A239LUX8"/>
<gene>
    <name evidence="2" type="ORF">SAMN05421642_114152</name>
</gene>
<dbReference type="Proteomes" id="UP000198327">
    <property type="component" value="Unassembled WGS sequence"/>
</dbReference>
<name>A0A239LUX8_9NOCA</name>
<sequence>MSGEANHDTVSGEANQDAVSELQAAIRVVKGNPSDQEIAALVAVLSAAAASSSAPVTDSRPPELWGDPSSMHRTFAPYSPYSFAASRRY</sequence>
<dbReference type="OrthoDB" id="4377572at2"/>
<evidence type="ECO:0000313" key="2">
    <source>
        <dbReference type="EMBL" id="SNT34477.1"/>
    </source>
</evidence>
<accession>A0A239LUX8</accession>
<protein>
    <submittedName>
        <fullName evidence="2">Acyl-CoA carboxylase epsilon subunit</fullName>
    </submittedName>
</protein>
<organism evidence="2 3">
    <name type="scientific">Rhodococcoides kyotonense</name>
    <dbReference type="NCBI Taxonomy" id="398843"/>
    <lineage>
        <taxon>Bacteria</taxon>
        <taxon>Bacillati</taxon>
        <taxon>Actinomycetota</taxon>
        <taxon>Actinomycetes</taxon>
        <taxon>Mycobacteriales</taxon>
        <taxon>Nocardiaceae</taxon>
        <taxon>Rhodococcoides</taxon>
    </lineage>
</organism>
<dbReference type="STRING" id="398843.A3K89_25105"/>
<feature type="region of interest" description="Disordered" evidence="1">
    <location>
        <begin position="51"/>
        <end position="71"/>
    </location>
</feature>
<dbReference type="Pfam" id="PF13822">
    <property type="entry name" value="ACC_epsilon"/>
    <property type="match status" value="1"/>
</dbReference>
<evidence type="ECO:0000256" key="1">
    <source>
        <dbReference type="SAM" id="MobiDB-lite"/>
    </source>
</evidence>